<keyword evidence="7 10" id="KW-0445">Lipid transport</keyword>
<evidence type="ECO:0000256" key="10">
    <source>
        <dbReference type="RuleBase" id="RU368065"/>
    </source>
</evidence>
<dbReference type="RefSeq" id="XP_064686448.1">
    <property type="nucleotide sequence ID" value="XM_064829246.1"/>
</dbReference>
<dbReference type="PANTHER" id="PTHR14467">
    <property type="entry name" value="ARV1"/>
    <property type="match status" value="1"/>
</dbReference>
<keyword evidence="10" id="KW-0333">Golgi apparatus</keyword>
<dbReference type="GO" id="GO:0005789">
    <property type="term" value="C:endoplasmic reticulum membrane"/>
    <property type="evidence" value="ECO:0007669"/>
    <property type="project" value="UniProtKB-SubCell"/>
</dbReference>
<evidence type="ECO:0000256" key="6">
    <source>
        <dbReference type="ARBA" id="ARBA00022989"/>
    </source>
</evidence>
<comment type="subcellular location">
    <subcellularLocation>
        <location evidence="1 10">Endoplasmic reticulum membrane</location>
        <topology evidence="1 10">Multi-pass membrane protein</topology>
    </subcellularLocation>
    <subcellularLocation>
        <location evidence="10">Golgi apparatus membrane</location>
        <topology evidence="10">Multi-pass membrane protein</topology>
    </subcellularLocation>
</comment>
<keyword evidence="6 10" id="KW-1133">Transmembrane helix</keyword>
<dbReference type="GO" id="GO:0006665">
    <property type="term" value="P:sphingolipid metabolic process"/>
    <property type="evidence" value="ECO:0007669"/>
    <property type="project" value="UniProtKB-UniRule"/>
</dbReference>
<keyword evidence="3 10" id="KW-0813">Transport</keyword>
<reference evidence="12 13" key="1">
    <citation type="submission" date="2022-11" db="EMBL/GenBank/DDBJ databases">
        <title>Mucor velutinosus strain NIH1002 WGS.</title>
        <authorList>
            <person name="Subramanian P."/>
            <person name="Mullikin J.C."/>
            <person name="Segre J.A."/>
            <person name="Zelazny A.M."/>
        </authorList>
    </citation>
    <scope>NUCLEOTIDE SEQUENCE [LARGE SCALE GENOMIC DNA]</scope>
    <source>
        <strain evidence="12 13">NIH1002</strain>
    </source>
</reference>
<evidence type="ECO:0000256" key="7">
    <source>
        <dbReference type="ARBA" id="ARBA00023055"/>
    </source>
</evidence>
<organism evidence="12 13">
    <name type="scientific">Mucor velutinosus</name>
    <dbReference type="NCBI Taxonomy" id="708070"/>
    <lineage>
        <taxon>Eukaryota</taxon>
        <taxon>Fungi</taxon>
        <taxon>Fungi incertae sedis</taxon>
        <taxon>Mucoromycota</taxon>
        <taxon>Mucoromycotina</taxon>
        <taxon>Mucoromycetes</taxon>
        <taxon>Mucorales</taxon>
        <taxon>Mucorineae</taxon>
        <taxon>Mucoraceae</taxon>
        <taxon>Mucor</taxon>
    </lineage>
</organism>
<evidence type="ECO:0000256" key="9">
    <source>
        <dbReference type="ARBA" id="ARBA00023136"/>
    </source>
</evidence>
<dbReference type="Proteomes" id="UP001304243">
    <property type="component" value="Unassembled WGS sequence"/>
</dbReference>
<proteinExistence type="inferred from homology"/>
<dbReference type="Pfam" id="PF04161">
    <property type="entry name" value="Arv1"/>
    <property type="match status" value="1"/>
</dbReference>
<dbReference type="InterPro" id="IPR007290">
    <property type="entry name" value="Arv1"/>
</dbReference>
<dbReference type="GO" id="GO:0097036">
    <property type="term" value="P:regulation of plasma membrane sterol distribution"/>
    <property type="evidence" value="ECO:0007669"/>
    <property type="project" value="UniProtKB-UniRule"/>
</dbReference>
<dbReference type="GO" id="GO:0016125">
    <property type="term" value="P:sterol metabolic process"/>
    <property type="evidence" value="ECO:0007669"/>
    <property type="project" value="UniProtKB-UniRule"/>
</dbReference>
<keyword evidence="9 10" id="KW-0472">Membrane</keyword>
<keyword evidence="12" id="KW-0689">Ribosomal protein</keyword>
<evidence type="ECO:0000256" key="2">
    <source>
        <dbReference type="ARBA" id="ARBA00009187"/>
    </source>
</evidence>
<dbReference type="InterPro" id="IPR001810">
    <property type="entry name" value="F-box_dom"/>
</dbReference>
<dbReference type="AlphaFoldDB" id="A0AAN7DLW5"/>
<feature type="transmembrane region" description="Helical" evidence="10">
    <location>
        <begin position="445"/>
        <end position="466"/>
    </location>
</feature>
<dbReference type="GO" id="GO:0005840">
    <property type="term" value="C:ribosome"/>
    <property type="evidence" value="ECO:0007669"/>
    <property type="project" value="UniProtKB-KW"/>
</dbReference>
<dbReference type="GeneID" id="89953710"/>
<name>A0AAN7DLW5_9FUNG</name>
<sequence>MDILPTELRCLIINHINRPADLGKCRLVCKAWNSFAEVAMLTAQIRIRTEFHAWKLYRYLKQKPHMAQHIKHLTIVATHPTETNGRAFLNLLSLAITPETEIVDGIVGLDVIYKKLIQLLRNSRHPIAKIKMLPMPINYNQIYMNAVLGFKHTLQELILNFNNIPIDWNLVYCLEEIEKLKSLTLVGDIYNITLTDTILKRCSNLTELDINVRFSDPIVLDKSSVHWWSSRNNVEKVHSMRALRFGAHVRSDLLEYLIYKFPRIQTVQLTTECGSSVVNLYTQYSKDNIRLTTCDQCNNFADKYIEHDFVIIFIDMLLHKPQVYRHLLFNRITEQDGVEPHVFRFAILLILFEVYIKWFRLERYYTDYDTKFIEQPLYYQYLYILTLCIFEFIVFHCCINLAIRVYFRNQNKRIRHNYVSMALIISSFGKMLLILMVIWDYKQLEYSWLVGIIVLASNTEALSVYLNIPYFQTLLIISIGILGRVFAQFLFLYLTYFNAQQDNAPFYLTKSRWISI</sequence>
<keyword evidence="8 10" id="KW-0443">Lipid metabolism</keyword>
<keyword evidence="12" id="KW-0687">Ribonucleoprotein</keyword>
<dbReference type="EMBL" id="JASEJX010000012">
    <property type="protein sequence ID" value="KAK4519782.1"/>
    <property type="molecule type" value="Genomic_DNA"/>
</dbReference>
<evidence type="ECO:0000256" key="1">
    <source>
        <dbReference type="ARBA" id="ARBA00004477"/>
    </source>
</evidence>
<evidence type="ECO:0000313" key="12">
    <source>
        <dbReference type="EMBL" id="KAK4519782.1"/>
    </source>
</evidence>
<comment type="caution">
    <text evidence="12">The sequence shown here is derived from an EMBL/GenBank/DDBJ whole genome shotgun (WGS) entry which is preliminary data.</text>
</comment>
<keyword evidence="4 10" id="KW-0812">Transmembrane</keyword>
<evidence type="ECO:0000313" key="13">
    <source>
        <dbReference type="Proteomes" id="UP001304243"/>
    </source>
</evidence>
<gene>
    <name evidence="12" type="primary">RPS25_2</name>
    <name evidence="12" type="ORF">ATC70_010024</name>
</gene>
<evidence type="ECO:0000256" key="3">
    <source>
        <dbReference type="ARBA" id="ARBA00022448"/>
    </source>
</evidence>
<accession>A0AAN7DLW5</accession>
<dbReference type="Pfam" id="PF12937">
    <property type="entry name" value="F-box-like"/>
    <property type="match status" value="1"/>
</dbReference>
<comment type="function">
    <text evidence="10">Mediator of sterol homeostasis involved in sterol uptake, trafficking and distribution into membranes.</text>
</comment>
<dbReference type="GO" id="GO:0032541">
    <property type="term" value="C:cortical endoplasmic reticulum"/>
    <property type="evidence" value="ECO:0007669"/>
    <property type="project" value="TreeGrafter"/>
</dbReference>
<evidence type="ECO:0000259" key="11">
    <source>
        <dbReference type="Pfam" id="PF12937"/>
    </source>
</evidence>
<dbReference type="InterPro" id="IPR036047">
    <property type="entry name" value="F-box-like_dom_sf"/>
</dbReference>
<dbReference type="PANTHER" id="PTHR14467:SF0">
    <property type="entry name" value="PROTEIN ARV1"/>
    <property type="match status" value="1"/>
</dbReference>
<evidence type="ECO:0000256" key="5">
    <source>
        <dbReference type="ARBA" id="ARBA00022824"/>
    </source>
</evidence>
<keyword evidence="5 10" id="KW-0256">Endoplasmic reticulum</keyword>
<comment type="function">
    <text evidence="10">Regulates also the sphingolipid metabolism.</text>
</comment>
<feature type="transmembrane region" description="Helical" evidence="10">
    <location>
        <begin position="381"/>
        <end position="406"/>
    </location>
</feature>
<evidence type="ECO:0000256" key="4">
    <source>
        <dbReference type="ARBA" id="ARBA00022692"/>
    </source>
</evidence>
<evidence type="ECO:0000256" key="8">
    <source>
        <dbReference type="ARBA" id="ARBA00023098"/>
    </source>
</evidence>
<feature type="domain" description="F-box" evidence="11">
    <location>
        <begin position="2"/>
        <end position="37"/>
    </location>
</feature>
<comment type="similarity">
    <text evidence="2 10">Belongs to the ARV1 family.</text>
</comment>
<feature type="transmembrane region" description="Helical" evidence="10">
    <location>
        <begin position="473"/>
        <end position="496"/>
    </location>
</feature>
<dbReference type="GO" id="GO:0000139">
    <property type="term" value="C:Golgi membrane"/>
    <property type="evidence" value="ECO:0007669"/>
    <property type="project" value="UniProtKB-SubCell"/>
</dbReference>
<dbReference type="GO" id="GO:0032366">
    <property type="term" value="P:intracellular sterol transport"/>
    <property type="evidence" value="ECO:0007669"/>
    <property type="project" value="UniProtKB-UniRule"/>
</dbReference>
<feature type="transmembrane region" description="Helical" evidence="10">
    <location>
        <begin position="418"/>
        <end position="439"/>
    </location>
</feature>
<keyword evidence="13" id="KW-1185">Reference proteome</keyword>
<dbReference type="SUPFAM" id="SSF81383">
    <property type="entry name" value="F-box domain"/>
    <property type="match status" value="1"/>
</dbReference>
<protein>
    <recommendedName>
        <fullName evidence="10">Protein ARV</fullName>
    </recommendedName>
</protein>
<keyword evidence="10" id="KW-0746">Sphingolipid metabolism</keyword>